<proteinExistence type="predicted"/>
<dbReference type="PANTHER" id="PTHR24148:SF73">
    <property type="entry name" value="HET DOMAIN PROTEIN (AFU_ORTHOLOGUE AFUA_8G01020)"/>
    <property type="match status" value="1"/>
</dbReference>
<dbReference type="InterPro" id="IPR052895">
    <property type="entry name" value="HetReg/Transcr_Mod"/>
</dbReference>
<feature type="non-terminal residue" evidence="2">
    <location>
        <position position="1"/>
    </location>
</feature>
<evidence type="ECO:0000313" key="3">
    <source>
        <dbReference type="Proteomes" id="UP000799424"/>
    </source>
</evidence>
<dbReference type="PANTHER" id="PTHR24148">
    <property type="entry name" value="ANKYRIN REPEAT DOMAIN-CONTAINING PROTEIN 39 HOMOLOG-RELATED"/>
    <property type="match status" value="1"/>
</dbReference>
<organism evidence="2 3">
    <name type="scientific">Ophiobolus disseminans</name>
    <dbReference type="NCBI Taxonomy" id="1469910"/>
    <lineage>
        <taxon>Eukaryota</taxon>
        <taxon>Fungi</taxon>
        <taxon>Dikarya</taxon>
        <taxon>Ascomycota</taxon>
        <taxon>Pezizomycotina</taxon>
        <taxon>Dothideomycetes</taxon>
        <taxon>Pleosporomycetidae</taxon>
        <taxon>Pleosporales</taxon>
        <taxon>Pleosporineae</taxon>
        <taxon>Phaeosphaeriaceae</taxon>
        <taxon>Ophiobolus</taxon>
    </lineage>
</organism>
<dbReference type="InterPro" id="IPR010730">
    <property type="entry name" value="HET"/>
</dbReference>
<feature type="domain" description="Heterokaryon incompatibility" evidence="1">
    <location>
        <begin position="44"/>
        <end position="170"/>
    </location>
</feature>
<gene>
    <name evidence="2" type="ORF">CC86DRAFT_249917</name>
</gene>
<dbReference type="Pfam" id="PF06985">
    <property type="entry name" value="HET"/>
    <property type="match status" value="1"/>
</dbReference>
<reference evidence="2" key="1">
    <citation type="journal article" date="2020" name="Stud. Mycol.">
        <title>101 Dothideomycetes genomes: a test case for predicting lifestyles and emergence of pathogens.</title>
        <authorList>
            <person name="Haridas S."/>
            <person name="Albert R."/>
            <person name="Binder M."/>
            <person name="Bloem J."/>
            <person name="Labutti K."/>
            <person name="Salamov A."/>
            <person name="Andreopoulos B."/>
            <person name="Baker S."/>
            <person name="Barry K."/>
            <person name="Bills G."/>
            <person name="Bluhm B."/>
            <person name="Cannon C."/>
            <person name="Castanera R."/>
            <person name="Culley D."/>
            <person name="Daum C."/>
            <person name="Ezra D."/>
            <person name="Gonzalez J."/>
            <person name="Henrissat B."/>
            <person name="Kuo A."/>
            <person name="Liang C."/>
            <person name="Lipzen A."/>
            <person name="Lutzoni F."/>
            <person name="Magnuson J."/>
            <person name="Mondo S."/>
            <person name="Nolan M."/>
            <person name="Ohm R."/>
            <person name="Pangilinan J."/>
            <person name="Park H.-J."/>
            <person name="Ramirez L."/>
            <person name="Alfaro M."/>
            <person name="Sun H."/>
            <person name="Tritt A."/>
            <person name="Yoshinaga Y."/>
            <person name="Zwiers L.-H."/>
            <person name="Turgeon B."/>
            <person name="Goodwin S."/>
            <person name="Spatafora J."/>
            <person name="Crous P."/>
            <person name="Grigoriev I."/>
        </authorList>
    </citation>
    <scope>NUCLEOTIDE SEQUENCE</scope>
    <source>
        <strain evidence="2">CBS 113818</strain>
    </source>
</reference>
<feature type="non-terminal residue" evidence="2">
    <location>
        <position position="284"/>
    </location>
</feature>
<dbReference type="Proteomes" id="UP000799424">
    <property type="component" value="Unassembled WGS sequence"/>
</dbReference>
<accession>A0A6A6ZW40</accession>
<keyword evidence="3" id="KW-1185">Reference proteome</keyword>
<evidence type="ECO:0000259" key="1">
    <source>
        <dbReference type="Pfam" id="PF06985"/>
    </source>
</evidence>
<dbReference type="EMBL" id="MU006229">
    <property type="protein sequence ID" value="KAF2825056.1"/>
    <property type="molecule type" value="Genomic_DNA"/>
</dbReference>
<name>A0A6A6ZW40_9PLEO</name>
<dbReference type="OrthoDB" id="194358at2759"/>
<dbReference type="AlphaFoldDB" id="A0A6A6ZW40"/>
<protein>
    <recommendedName>
        <fullName evidence="1">Heterokaryon incompatibility domain-containing protein</fullName>
    </recommendedName>
</protein>
<sequence length="284" mass="33501">AFAYEPLDRTKPSIRLIQVSPDLSPEGYVQCTLLHTVVDAPVIYTCVSYVWGSTEKGAWINVDNQPFWVRHNLWCFLIFAQQTHIVTELWIDALCIDQTNSAERNHQVQQMGRIFSKAIEVIAWLGNDENVETYLQRIRENDDSDQKILRKGRDAVIKSKYWDRAWIIQEVFLARKVTLMARGETLPMWRLPWRYYIDIHRKDPKIRDSLHRLLRFRTEQMEDEKVKDLVHLLWVYRGSECSLPQDRIFSLLSLWKEASKLAVDYDMPLEALAINTLRACKTTF</sequence>
<evidence type="ECO:0000313" key="2">
    <source>
        <dbReference type="EMBL" id="KAF2825056.1"/>
    </source>
</evidence>